<name>A0ABS8T1R4_DATST</name>
<gene>
    <name evidence="1" type="ORF">HAX54_000452</name>
</gene>
<evidence type="ECO:0000313" key="1">
    <source>
        <dbReference type="EMBL" id="MCD7465051.1"/>
    </source>
</evidence>
<evidence type="ECO:0000313" key="2">
    <source>
        <dbReference type="Proteomes" id="UP000823775"/>
    </source>
</evidence>
<protein>
    <submittedName>
        <fullName evidence="1">Uncharacterized protein</fullName>
    </submittedName>
</protein>
<dbReference type="PANTHER" id="PTHR47826:SF1">
    <property type="entry name" value="OS03G0164700 PROTEIN"/>
    <property type="match status" value="1"/>
</dbReference>
<organism evidence="1 2">
    <name type="scientific">Datura stramonium</name>
    <name type="common">Jimsonweed</name>
    <name type="synonym">Common thornapple</name>
    <dbReference type="NCBI Taxonomy" id="4076"/>
    <lineage>
        <taxon>Eukaryota</taxon>
        <taxon>Viridiplantae</taxon>
        <taxon>Streptophyta</taxon>
        <taxon>Embryophyta</taxon>
        <taxon>Tracheophyta</taxon>
        <taxon>Spermatophyta</taxon>
        <taxon>Magnoliopsida</taxon>
        <taxon>eudicotyledons</taxon>
        <taxon>Gunneridae</taxon>
        <taxon>Pentapetalae</taxon>
        <taxon>asterids</taxon>
        <taxon>lamiids</taxon>
        <taxon>Solanales</taxon>
        <taxon>Solanaceae</taxon>
        <taxon>Solanoideae</taxon>
        <taxon>Datureae</taxon>
        <taxon>Datura</taxon>
    </lineage>
</organism>
<accession>A0ABS8T1R4</accession>
<comment type="caution">
    <text evidence="1">The sequence shown here is derived from an EMBL/GenBank/DDBJ whole genome shotgun (WGS) entry which is preliminary data.</text>
</comment>
<sequence length="175" mass="19089">MVCCSCEVDLLSNCNVTFELITMVCCGYGSEGFNFNHQLEHNLCTCFQGQYYRHSGLWNGFVAAVAFGFIHDLPLSYTLTLANAVGAATAMGCGAGRNVASLGKVLELLKESNLNEDDKFWDEVLNDNVNSQDMTVLSKMVVNGNSQVNRVSLQKVVSAVLPKLEFAPKKTGSFK</sequence>
<dbReference type="Proteomes" id="UP000823775">
    <property type="component" value="Unassembled WGS sequence"/>
</dbReference>
<dbReference type="SUPFAM" id="SSF53613">
    <property type="entry name" value="Ribokinase-like"/>
    <property type="match status" value="1"/>
</dbReference>
<dbReference type="InterPro" id="IPR029056">
    <property type="entry name" value="Ribokinase-like"/>
</dbReference>
<reference evidence="1 2" key="1">
    <citation type="journal article" date="2021" name="BMC Genomics">
        <title>Datura genome reveals duplications of psychoactive alkaloid biosynthetic genes and high mutation rate following tissue culture.</title>
        <authorList>
            <person name="Rajewski A."/>
            <person name="Carter-House D."/>
            <person name="Stajich J."/>
            <person name="Litt A."/>
        </authorList>
    </citation>
    <scope>NUCLEOTIDE SEQUENCE [LARGE SCALE GENOMIC DNA]</scope>
    <source>
        <strain evidence="1">AR-01</strain>
    </source>
</reference>
<keyword evidence="2" id="KW-1185">Reference proteome</keyword>
<dbReference type="EMBL" id="JACEIK010001012">
    <property type="protein sequence ID" value="MCD7465051.1"/>
    <property type="molecule type" value="Genomic_DNA"/>
</dbReference>
<dbReference type="PANTHER" id="PTHR47826">
    <property type="entry name" value="OS03G0164700 PROTEIN"/>
    <property type="match status" value="1"/>
</dbReference>
<proteinExistence type="predicted"/>